<reference evidence="1 2" key="1">
    <citation type="submission" date="2020-08" db="EMBL/GenBank/DDBJ databases">
        <title>Genomic Encyclopedia of Type Strains, Phase IV (KMG-IV): sequencing the most valuable type-strain genomes for metagenomic binning, comparative biology and taxonomic classification.</title>
        <authorList>
            <person name="Goeker M."/>
        </authorList>
    </citation>
    <scope>NUCLEOTIDE SEQUENCE [LARGE SCALE GENOMIC DNA]</scope>
    <source>
        <strain evidence="1 2">DSM 27203</strain>
    </source>
</reference>
<dbReference type="Proteomes" id="UP000554342">
    <property type="component" value="Unassembled WGS sequence"/>
</dbReference>
<comment type="caution">
    <text evidence="1">The sequence shown here is derived from an EMBL/GenBank/DDBJ whole genome shotgun (WGS) entry which is preliminary data.</text>
</comment>
<keyword evidence="2" id="KW-1185">Reference proteome</keyword>
<protein>
    <submittedName>
        <fullName evidence="1">Uncharacterized protein</fullName>
    </submittedName>
</protein>
<name>A0A840Z1T7_9SPHN</name>
<evidence type="ECO:0000313" key="1">
    <source>
        <dbReference type="EMBL" id="MBB5719676.1"/>
    </source>
</evidence>
<evidence type="ECO:0000313" key="2">
    <source>
        <dbReference type="Proteomes" id="UP000554342"/>
    </source>
</evidence>
<organism evidence="1 2">
    <name type="scientific">Stakelama sediminis</name>
    <dbReference type="NCBI Taxonomy" id="463200"/>
    <lineage>
        <taxon>Bacteria</taxon>
        <taxon>Pseudomonadati</taxon>
        <taxon>Pseudomonadota</taxon>
        <taxon>Alphaproteobacteria</taxon>
        <taxon>Sphingomonadales</taxon>
        <taxon>Sphingomonadaceae</taxon>
        <taxon>Stakelama</taxon>
    </lineage>
</organism>
<accession>A0A840Z1T7</accession>
<dbReference type="EMBL" id="JACIJI010000005">
    <property type="protein sequence ID" value="MBB5719676.1"/>
    <property type="molecule type" value="Genomic_DNA"/>
</dbReference>
<gene>
    <name evidence="1" type="ORF">FHR23_002624</name>
</gene>
<proteinExistence type="predicted"/>
<sequence length="58" mass="6770">MSETLEPDAEKRRAKSRRNDMSLRRVLLRPSTWKALTLALNFCLKLAHLAAKAWEMIM</sequence>
<dbReference type="AlphaFoldDB" id="A0A840Z1T7"/>